<proteinExistence type="predicted"/>
<dbReference type="RefSeq" id="WP_011901598.1">
    <property type="nucleotide sequence ID" value="NZ_JAAVJF010000004.1"/>
</dbReference>
<dbReference type="GeneID" id="5056034"/>
<dbReference type="AlphaFoldDB" id="A0A7L4PBM1"/>
<protein>
    <submittedName>
        <fullName evidence="4">Alpha-amylase</fullName>
    </submittedName>
</protein>
<evidence type="ECO:0000313" key="4">
    <source>
        <dbReference type="EMBL" id="NYR16014.1"/>
    </source>
</evidence>
<dbReference type="GO" id="GO:0016798">
    <property type="term" value="F:hydrolase activity, acting on glycosyl bonds"/>
    <property type="evidence" value="ECO:0007669"/>
    <property type="project" value="UniProtKB-KW"/>
</dbReference>
<evidence type="ECO:0000256" key="1">
    <source>
        <dbReference type="ARBA" id="ARBA00022801"/>
    </source>
</evidence>
<dbReference type="Proteomes" id="UP000554766">
    <property type="component" value="Unassembled WGS sequence"/>
</dbReference>
<dbReference type="GO" id="GO:0005975">
    <property type="term" value="P:carbohydrate metabolic process"/>
    <property type="evidence" value="ECO:0007669"/>
    <property type="project" value="InterPro"/>
</dbReference>
<organism evidence="4 5">
    <name type="scientific">Pyrobaculum arsenaticum</name>
    <dbReference type="NCBI Taxonomy" id="121277"/>
    <lineage>
        <taxon>Archaea</taxon>
        <taxon>Thermoproteota</taxon>
        <taxon>Thermoprotei</taxon>
        <taxon>Thermoproteales</taxon>
        <taxon>Thermoproteaceae</taxon>
        <taxon>Pyrobaculum</taxon>
    </lineage>
</organism>
<keyword evidence="5" id="KW-1185">Reference proteome</keyword>
<dbReference type="SUPFAM" id="SSF51445">
    <property type="entry name" value="(Trans)glycosidases"/>
    <property type="match status" value="1"/>
</dbReference>
<dbReference type="EMBL" id="JAAVJF010000004">
    <property type="protein sequence ID" value="NYR16014.1"/>
    <property type="molecule type" value="Genomic_DNA"/>
</dbReference>
<dbReference type="Pfam" id="PF00128">
    <property type="entry name" value="Alpha-amylase"/>
    <property type="match status" value="1"/>
</dbReference>
<reference evidence="4 5" key="1">
    <citation type="journal article" date="2020" name="Nat. Commun.">
        <title>The structures of two archaeal type IV pili illuminate evolutionary relationships.</title>
        <authorList>
            <person name="Wang F."/>
            <person name="Baquero D.P."/>
            <person name="Su Z."/>
            <person name="Beltran L.C."/>
            <person name="Prangishvili D."/>
            <person name="Krupovic M."/>
            <person name="Egelman E.H."/>
        </authorList>
    </citation>
    <scope>NUCLEOTIDE SEQUENCE [LARGE SCALE GENOMIC DNA]</scope>
    <source>
        <strain evidence="4 5">2GA</strain>
    </source>
</reference>
<dbReference type="Gene3D" id="3.20.20.80">
    <property type="entry name" value="Glycosidases"/>
    <property type="match status" value="1"/>
</dbReference>
<comment type="caution">
    <text evidence="4">The sequence shown here is derived from an EMBL/GenBank/DDBJ whole genome shotgun (WGS) entry which is preliminary data.</text>
</comment>
<dbReference type="InterPro" id="IPR006047">
    <property type="entry name" value="GH13_cat_dom"/>
</dbReference>
<sequence length="532" mass="59046">MACSVVKWRSDPFYGRVAVVKAGNGYVVGDFTGWIHGAFKEVVELPPGRYAVASSDGAEECLVEPPEYPWHFSVPYMGVDWGDVAEIRIYAPEPPEVSGGRVVKLLEGEPFSIYAAVIKSRRYEVRCCGKVKRYRRPPLVEGHGIYAMYEVLPDRAANRTGCRDLRRQFCGGTLKDVAEIALSASEFADALYLHPIYPAMSYHRYDVVNHLDVDERLGGWAAFAALKDALNGRGMKLVLDLVLYHVGLRNPLFPNGPFIIRDQSFTTLVKSLADIMPRNALTGLLLGKPPYDTFLKVWLMPRLDYSDRRAVQYARSVVEFWTPKVDGFRLDVAHGMPPSAWDEILEPARHRYILGEHVGNPAPFYKSIKGFTAYILYGELVKSGSFSTISEAINRYLALTPPGALPYMNTFIENHDTDRAVTTMGGLVTVGYAVIFTLPGVPSVYAGGECGVGGRASDHTNRAPYKPCPGSPIADTLRALYSARREFGLWRGPAWAEQKRGRIIINRPGTRAEIDLNKIAILGAGRQQEIPL</sequence>
<name>A0A7L4PBM1_9CREN</name>
<evidence type="ECO:0000256" key="2">
    <source>
        <dbReference type="ARBA" id="ARBA00023295"/>
    </source>
</evidence>
<dbReference type="PANTHER" id="PTHR10357">
    <property type="entry name" value="ALPHA-AMYLASE FAMILY MEMBER"/>
    <property type="match status" value="1"/>
</dbReference>
<feature type="domain" description="Glycosyl hydrolase family 13 catalytic" evidence="3">
    <location>
        <begin position="150"/>
        <end position="511"/>
    </location>
</feature>
<evidence type="ECO:0000313" key="5">
    <source>
        <dbReference type="Proteomes" id="UP000554766"/>
    </source>
</evidence>
<gene>
    <name evidence="4" type="ORF">HC235_08750</name>
</gene>
<dbReference type="SMART" id="SM00642">
    <property type="entry name" value="Aamy"/>
    <property type="match status" value="1"/>
</dbReference>
<dbReference type="PANTHER" id="PTHR10357:SF210">
    <property type="entry name" value="MALTODEXTRIN GLUCOSIDASE"/>
    <property type="match status" value="1"/>
</dbReference>
<dbReference type="OMA" id="HPIYPAM"/>
<keyword evidence="1" id="KW-0378">Hydrolase</keyword>
<accession>A0A7L4PBM1</accession>
<evidence type="ECO:0000259" key="3">
    <source>
        <dbReference type="SMART" id="SM00642"/>
    </source>
</evidence>
<dbReference type="InterPro" id="IPR017853">
    <property type="entry name" value="GH"/>
</dbReference>
<keyword evidence="2" id="KW-0326">Glycosidase</keyword>